<evidence type="ECO:0000256" key="5">
    <source>
        <dbReference type="ARBA" id="ARBA00046455"/>
    </source>
</evidence>
<dbReference type="PANTHER" id="PTHR12126">
    <property type="entry name" value="NADH-UBIQUINONE OXIDOREDUCTASE 39 KDA SUBUNIT-RELATED"/>
    <property type="match status" value="1"/>
</dbReference>
<accession>A0ABY6LC63</accession>
<evidence type="ECO:0000256" key="4">
    <source>
        <dbReference type="ARBA" id="ARBA00043145"/>
    </source>
</evidence>
<dbReference type="InterPro" id="IPR036291">
    <property type="entry name" value="NAD(P)-bd_dom_sf"/>
</dbReference>
<evidence type="ECO:0000256" key="1">
    <source>
        <dbReference type="ARBA" id="ARBA00038501"/>
    </source>
</evidence>
<dbReference type="Gene3D" id="3.40.50.720">
    <property type="entry name" value="NAD(P)-binding Rossmann-like Domain"/>
    <property type="match status" value="1"/>
</dbReference>
<evidence type="ECO:0000259" key="6">
    <source>
        <dbReference type="Pfam" id="PF01370"/>
    </source>
</evidence>
<comment type="subunit">
    <text evidence="5">Complex I is composed of 45 different subunits. This a component of the hydrophobic protein fraction. Interacts with BLOC1S1. Interacts with SLC2A4. Interacts with CLOCK. Interacts with RAB5IF.</text>
</comment>
<dbReference type="CDD" id="cd05271">
    <property type="entry name" value="NDUFA9_like_SDR_a"/>
    <property type="match status" value="1"/>
</dbReference>
<reference evidence="7 8" key="1">
    <citation type="submission" date="2022-01" db="EMBL/GenBank/DDBJ databases">
        <title>A chromosomal length assembly of Cordylochernes scorpioides.</title>
        <authorList>
            <person name="Zeh D."/>
            <person name="Zeh J."/>
        </authorList>
    </citation>
    <scope>NUCLEOTIDE SEQUENCE [LARGE SCALE GENOMIC DNA]</scope>
    <source>
        <strain evidence="7">IN4F17</strain>
        <tissue evidence="7">Whole Body</tissue>
    </source>
</reference>
<dbReference type="InterPro" id="IPR051207">
    <property type="entry name" value="ComplexI_NDUFA9_subunit"/>
</dbReference>
<dbReference type="Proteomes" id="UP001235939">
    <property type="component" value="Chromosome 16"/>
</dbReference>
<sequence length="373" mass="42985">MSSASVNPDNQSAFKRGTGGRSSFNGVVATVFGATGYLGRTLMPKLGKIGTQVIVPYRDDEYRIMPLKVCGDLGQILFSPFHLRDEESLYKVMKYSNVVINIINKPQETPNFTYNDVHVEGSRRIARIAKECGVKRLIHCSIMNASPDPPAVIMPKGSDYIRSKWYGEQAVLEEFPEATIFRPCWSYGLERGLFAYYMSRWRRFHYTIYLWNKGKGIYKYPLFVSDLAQGIVNASLDPSSAGKIYQAMGPHRYELNEMVNYIFNLVVHPYQIPMAYSIKDLRRAYHYWMIVKMHETVSTRGGVVSWDKLEVEHSTEEYDPNLPTLLDLGVKLTSIEDRFMFESKFYRPWVGYEPEFGEIDMDQVPLPKRAPFY</sequence>
<keyword evidence="8" id="KW-1185">Reference proteome</keyword>
<protein>
    <recommendedName>
        <fullName evidence="2">NADH dehydrogenase [ubiquinone] 1 alpha subcomplex subunit 9, mitochondrial</fullName>
    </recommendedName>
    <alternativeName>
        <fullName evidence="4">Complex I-39kD</fullName>
    </alternativeName>
    <alternativeName>
        <fullName evidence="3">NADH-ubiquinone oxidoreductase 39 kDa subunit</fullName>
    </alternativeName>
</protein>
<dbReference type="PANTHER" id="PTHR12126:SF11">
    <property type="entry name" value="NADH DEHYDROGENASE [UBIQUINONE] 1 ALPHA SUBCOMPLEX SUBUNIT 9, MITOCHONDRIAL"/>
    <property type="match status" value="1"/>
</dbReference>
<comment type="similarity">
    <text evidence="1">Belongs to the complex I NDUFA9 subunit family.</text>
</comment>
<dbReference type="Pfam" id="PF01370">
    <property type="entry name" value="Epimerase"/>
    <property type="match status" value="1"/>
</dbReference>
<dbReference type="SUPFAM" id="SSF51735">
    <property type="entry name" value="NAD(P)-binding Rossmann-fold domains"/>
    <property type="match status" value="1"/>
</dbReference>
<proteinExistence type="inferred from homology"/>
<feature type="domain" description="NAD-dependent epimerase/dehydratase" evidence="6">
    <location>
        <begin position="30"/>
        <end position="241"/>
    </location>
</feature>
<evidence type="ECO:0000256" key="3">
    <source>
        <dbReference type="ARBA" id="ARBA00042000"/>
    </source>
</evidence>
<evidence type="ECO:0000313" key="7">
    <source>
        <dbReference type="EMBL" id="UYV78429.1"/>
    </source>
</evidence>
<dbReference type="InterPro" id="IPR001509">
    <property type="entry name" value="Epimerase_deHydtase"/>
</dbReference>
<dbReference type="EMBL" id="CP092878">
    <property type="protein sequence ID" value="UYV78429.1"/>
    <property type="molecule type" value="Genomic_DNA"/>
</dbReference>
<evidence type="ECO:0000256" key="2">
    <source>
        <dbReference type="ARBA" id="ARBA00040720"/>
    </source>
</evidence>
<evidence type="ECO:0000313" key="8">
    <source>
        <dbReference type="Proteomes" id="UP001235939"/>
    </source>
</evidence>
<organism evidence="7 8">
    <name type="scientific">Cordylochernes scorpioides</name>
    <dbReference type="NCBI Taxonomy" id="51811"/>
    <lineage>
        <taxon>Eukaryota</taxon>
        <taxon>Metazoa</taxon>
        <taxon>Ecdysozoa</taxon>
        <taxon>Arthropoda</taxon>
        <taxon>Chelicerata</taxon>
        <taxon>Arachnida</taxon>
        <taxon>Pseudoscorpiones</taxon>
        <taxon>Cheliferoidea</taxon>
        <taxon>Chernetidae</taxon>
        <taxon>Cordylochernes</taxon>
    </lineage>
</organism>
<name>A0ABY6LC63_9ARAC</name>
<gene>
    <name evidence="7" type="ORF">LAZ67_16001334</name>
</gene>